<dbReference type="EMBL" id="CACRSY010000007">
    <property type="protein sequence ID" value="VYS87070.1"/>
    <property type="molecule type" value="Genomic_DNA"/>
</dbReference>
<feature type="chain" id="PRO_5039026937" evidence="1">
    <location>
        <begin position="19"/>
        <end position="148"/>
    </location>
</feature>
<name>A0A6N2S6I0_BLAHA</name>
<dbReference type="RefSeq" id="WP_156342025.1">
    <property type="nucleotide sequence ID" value="NZ_CACRSY010000007.1"/>
</dbReference>
<organism evidence="2">
    <name type="scientific">Blautia hansenii</name>
    <name type="common">Ruminococcus hansenii</name>
    <dbReference type="NCBI Taxonomy" id="1322"/>
    <lineage>
        <taxon>Bacteria</taxon>
        <taxon>Bacillati</taxon>
        <taxon>Bacillota</taxon>
        <taxon>Clostridia</taxon>
        <taxon>Lachnospirales</taxon>
        <taxon>Lachnospiraceae</taxon>
        <taxon>Blautia</taxon>
    </lineage>
</organism>
<proteinExistence type="predicted"/>
<gene>
    <name evidence="2" type="ORF">BHLFYP23_01885</name>
</gene>
<reference evidence="2" key="1">
    <citation type="submission" date="2019-11" db="EMBL/GenBank/DDBJ databases">
        <authorList>
            <person name="Feng L."/>
        </authorList>
    </citation>
    <scope>NUCLEOTIDE SEQUENCE</scope>
    <source>
        <strain evidence="2">BhanseniiLFYP23</strain>
    </source>
</reference>
<dbReference type="AlphaFoldDB" id="A0A6N2S6I0"/>
<evidence type="ECO:0000313" key="2">
    <source>
        <dbReference type="EMBL" id="VYS87070.1"/>
    </source>
</evidence>
<evidence type="ECO:0000256" key="1">
    <source>
        <dbReference type="SAM" id="SignalP"/>
    </source>
</evidence>
<sequence length="148" mass="16688">MKKKAVLLLSCSILLALAGCEKKEDIKTEVVNIYKLNPDNGVYITEAKECQTLNETVLWELLKENEIVPTDSEILSFQVSGDKLELDTDTVFGDWLRGFGTAGEREIVGCIVNTYLDAYKSEEIKITEEGQTLITGHAEYAEYLRKFE</sequence>
<protein>
    <submittedName>
        <fullName evidence="2">Uncharacterized protein</fullName>
    </submittedName>
</protein>
<feature type="signal peptide" evidence="1">
    <location>
        <begin position="1"/>
        <end position="18"/>
    </location>
</feature>
<keyword evidence="1" id="KW-0732">Signal</keyword>
<dbReference type="PROSITE" id="PS51257">
    <property type="entry name" value="PROKAR_LIPOPROTEIN"/>
    <property type="match status" value="1"/>
</dbReference>
<accession>A0A6N2S6I0</accession>